<feature type="compositionally biased region" description="Basic and acidic residues" evidence="1">
    <location>
        <begin position="39"/>
        <end position="60"/>
    </location>
</feature>
<evidence type="ECO:0000313" key="2">
    <source>
        <dbReference type="EMBL" id="SDG52704.1"/>
    </source>
</evidence>
<protein>
    <submittedName>
        <fullName evidence="2">Uncharacterized protein</fullName>
    </submittedName>
</protein>
<keyword evidence="3" id="KW-1185">Reference proteome</keyword>
<gene>
    <name evidence="2" type="ORF">SAMN04487996_119154</name>
</gene>
<dbReference type="EMBL" id="FNAN01000019">
    <property type="protein sequence ID" value="SDG52704.1"/>
    <property type="molecule type" value="Genomic_DNA"/>
</dbReference>
<organism evidence="2 3">
    <name type="scientific">Dyadobacter soli</name>
    <dbReference type="NCBI Taxonomy" id="659014"/>
    <lineage>
        <taxon>Bacteria</taxon>
        <taxon>Pseudomonadati</taxon>
        <taxon>Bacteroidota</taxon>
        <taxon>Cytophagia</taxon>
        <taxon>Cytophagales</taxon>
        <taxon>Spirosomataceae</taxon>
        <taxon>Dyadobacter</taxon>
    </lineage>
</organism>
<accession>A0A1G7UZ06</accession>
<dbReference type="Proteomes" id="UP000198748">
    <property type="component" value="Unassembled WGS sequence"/>
</dbReference>
<feature type="compositionally biased region" description="Acidic residues" evidence="1">
    <location>
        <begin position="61"/>
        <end position="89"/>
    </location>
</feature>
<evidence type="ECO:0000313" key="3">
    <source>
        <dbReference type="Proteomes" id="UP000198748"/>
    </source>
</evidence>
<feature type="compositionally biased region" description="Acidic residues" evidence="1">
    <location>
        <begin position="1"/>
        <end position="15"/>
    </location>
</feature>
<dbReference type="AlphaFoldDB" id="A0A1G7UZ06"/>
<dbReference type="RefSeq" id="WP_090156343.1">
    <property type="nucleotide sequence ID" value="NZ_FNAN01000019.1"/>
</dbReference>
<proteinExistence type="predicted"/>
<reference evidence="3" key="1">
    <citation type="submission" date="2016-10" db="EMBL/GenBank/DDBJ databases">
        <authorList>
            <person name="Varghese N."/>
            <person name="Submissions S."/>
        </authorList>
    </citation>
    <scope>NUCLEOTIDE SEQUENCE [LARGE SCALE GENOMIC DNA]</scope>
    <source>
        <strain evidence="3">DSM 25329</strain>
    </source>
</reference>
<feature type="region of interest" description="Disordered" evidence="1">
    <location>
        <begin position="1"/>
        <end position="108"/>
    </location>
</feature>
<name>A0A1G7UZ06_9BACT</name>
<sequence length="108" mass="12376">MNPNDQDDELYDDDLPGNYPADEDVFRQGLIDSEIDPEDVSHTKRPIDIDADDWNEKSFEDDLTGDDLDVPGSEYDDEDEEIGREDEENNYYSLGGDNHESQEENQGD</sequence>
<dbReference type="OrthoDB" id="680877at2"/>
<evidence type="ECO:0000256" key="1">
    <source>
        <dbReference type="SAM" id="MobiDB-lite"/>
    </source>
</evidence>
<dbReference type="STRING" id="659014.SAMN04487996_119154"/>